<dbReference type="PANTHER" id="PTHR32194">
    <property type="entry name" value="METALLOPROTEASE TLDD"/>
    <property type="match status" value="1"/>
</dbReference>
<comment type="subcellular location">
    <subcellularLocation>
        <location evidence="9">Cytoplasm</location>
    </subcellularLocation>
    <subcellularLocation>
        <location evidence="9">Nucleus</location>
    </subcellularLocation>
</comment>
<dbReference type="InterPro" id="IPR029055">
    <property type="entry name" value="Ntn_hydrolases_N"/>
</dbReference>
<reference evidence="10 11" key="1">
    <citation type="submission" date="2015-03" db="EMBL/GenBank/DDBJ databases">
        <title>Draft genome of the nematode, Opisthorchis viverrini.</title>
        <authorList>
            <person name="Mitreva M."/>
        </authorList>
    </citation>
    <scope>NUCLEOTIDE SEQUENCE [LARGE SCALE GENOMIC DNA]</scope>
    <source>
        <strain evidence="10">Khon Kaen</strain>
    </source>
</reference>
<dbReference type="PROSITE" id="PS51476">
    <property type="entry name" value="PROTEASOME_BETA_2"/>
    <property type="match status" value="1"/>
</dbReference>
<dbReference type="AlphaFoldDB" id="A0A1S8WIU7"/>
<dbReference type="GO" id="GO:0051603">
    <property type="term" value="P:proteolysis involved in protein catabolic process"/>
    <property type="evidence" value="ECO:0007669"/>
    <property type="project" value="InterPro"/>
</dbReference>
<evidence type="ECO:0000256" key="6">
    <source>
        <dbReference type="ARBA" id="ARBA00022942"/>
    </source>
</evidence>
<dbReference type="GO" id="GO:0005839">
    <property type="term" value="C:proteasome core complex"/>
    <property type="evidence" value="ECO:0007669"/>
    <property type="project" value="InterPro"/>
</dbReference>
<dbReference type="Gene3D" id="3.60.20.10">
    <property type="entry name" value="Glutamine Phosphoribosylpyrophosphate, subunit 1, domain 1"/>
    <property type="match status" value="1"/>
</dbReference>
<evidence type="ECO:0000256" key="4">
    <source>
        <dbReference type="ARBA" id="ARBA00022698"/>
    </source>
</evidence>
<dbReference type="PANTHER" id="PTHR32194:SF4">
    <property type="entry name" value="PROTEASOME SUBUNIT BETA TYPE-7"/>
    <property type="match status" value="1"/>
</dbReference>
<evidence type="ECO:0000256" key="2">
    <source>
        <dbReference type="ARBA" id="ARBA00022490"/>
    </source>
</evidence>
<organism evidence="10 11">
    <name type="scientific">Opisthorchis viverrini</name>
    <name type="common">Southeast Asian liver fluke</name>
    <dbReference type="NCBI Taxonomy" id="6198"/>
    <lineage>
        <taxon>Eukaryota</taxon>
        <taxon>Metazoa</taxon>
        <taxon>Spiralia</taxon>
        <taxon>Lophotrochozoa</taxon>
        <taxon>Platyhelminthes</taxon>
        <taxon>Trematoda</taxon>
        <taxon>Digenea</taxon>
        <taxon>Opisthorchiida</taxon>
        <taxon>Opisthorchiata</taxon>
        <taxon>Opisthorchiidae</taxon>
        <taxon>Opisthorchis</taxon>
    </lineage>
</organism>
<comment type="subunit">
    <text evidence="9">Component of the proteasome complex.</text>
</comment>
<evidence type="ECO:0000256" key="3">
    <source>
        <dbReference type="ARBA" id="ARBA00022670"/>
    </source>
</evidence>
<evidence type="ECO:0000256" key="8">
    <source>
        <dbReference type="PIRSR" id="PIRSR600243-1"/>
    </source>
</evidence>
<protein>
    <recommendedName>
        <fullName evidence="9">Proteasome subunit beta</fullName>
    </recommendedName>
</protein>
<evidence type="ECO:0000256" key="5">
    <source>
        <dbReference type="ARBA" id="ARBA00022801"/>
    </source>
</evidence>
<dbReference type="GO" id="GO:0005737">
    <property type="term" value="C:cytoplasm"/>
    <property type="evidence" value="ECO:0007669"/>
    <property type="project" value="UniProtKB-SubCell"/>
</dbReference>
<feature type="active site" description="Nucleophile" evidence="8">
    <location>
        <position position="40"/>
    </location>
</feature>
<dbReference type="PRINTS" id="PR00141">
    <property type="entry name" value="PROTEASOME"/>
</dbReference>
<dbReference type="GO" id="GO:0004298">
    <property type="term" value="F:threonine-type endopeptidase activity"/>
    <property type="evidence" value="ECO:0007669"/>
    <property type="project" value="UniProtKB-KW"/>
</dbReference>
<dbReference type="SUPFAM" id="SSF56235">
    <property type="entry name" value="N-terminal nucleophile aminohydrolases (Ntn hydrolases)"/>
    <property type="match status" value="1"/>
</dbReference>
<sequence>MATALLQDRGPGGFSFENCYRNQRLEKSGMALPKPIKTGTTICGVVFKDGVVLGADTRATSGNIVADKVCQKIHYISDKIYCCGAGTAADMIMTTKMLAAKVELHRLNTGRQPRVILPLRLAKDYLFGYRGYIGAALILGGVDYSGPHLYSVAPHGSSDKLPYVTMGSGSLAAMSVLESRFRFDMDRKEAMQLVRDAIAAGIFNDLGSGSNVDLCVITQDEVKHFEPYDVACQAGQRLKKIRLRPEESPQVVDMNKVVCEAKYNPPAGATATLTSKVQKVEFDVVTTRVIRDMPDPRAEAMDVS</sequence>
<name>A0A1S8WIU7_OPIVI</name>
<dbReference type="InterPro" id="IPR001353">
    <property type="entry name" value="Proteasome_sua/b"/>
</dbReference>
<dbReference type="InterPro" id="IPR023333">
    <property type="entry name" value="Proteasome_suB-type"/>
</dbReference>
<evidence type="ECO:0000256" key="9">
    <source>
        <dbReference type="RuleBase" id="RU004203"/>
    </source>
</evidence>
<dbReference type="CDD" id="cd03763">
    <property type="entry name" value="proteasome_beta_type_7"/>
    <property type="match status" value="1"/>
</dbReference>
<evidence type="ECO:0000313" key="11">
    <source>
        <dbReference type="Proteomes" id="UP000243686"/>
    </source>
</evidence>
<dbReference type="GO" id="GO:0005634">
    <property type="term" value="C:nucleus"/>
    <property type="evidence" value="ECO:0007669"/>
    <property type="project" value="UniProtKB-SubCell"/>
</dbReference>
<dbReference type="Proteomes" id="UP000243686">
    <property type="component" value="Unassembled WGS sequence"/>
</dbReference>
<proteinExistence type="inferred from homology"/>
<dbReference type="PROSITE" id="PS00854">
    <property type="entry name" value="PROTEASOME_BETA_1"/>
    <property type="match status" value="1"/>
</dbReference>
<keyword evidence="4" id="KW-0888">Threonine protease</keyword>
<evidence type="ECO:0000256" key="7">
    <source>
        <dbReference type="ARBA" id="ARBA00023242"/>
    </source>
</evidence>
<evidence type="ECO:0000313" key="10">
    <source>
        <dbReference type="EMBL" id="OON14354.1"/>
    </source>
</evidence>
<keyword evidence="11" id="KW-1185">Reference proteome</keyword>
<dbReference type="EMBL" id="KV906697">
    <property type="protein sequence ID" value="OON14354.1"/>
    <property type="molecule type" value="Genomic_DNA"/>
</dbReference>
<accession>A0A1S8WIU7</accession>
<comment type="similarity">
    <text evidence="9">Belongs to the peptidase T1B family.</text>
</comment>
<gene>
    <name evidence="10" type="ORF">X801_09854</name>
</gene>
<keyword evidence="7 9" id="KW-0539">Nucleus</keyword>
<keyword evidence="3" id="KW-0645">Protease</keyword>
<dbReference type="InterPro" id="IPR000243">
    <property type="entry name" value="Pept_T1A_subB"/>
</dbReference>
<comment type="function">
    <text evidence="9">Component of the proteasome, a multicatalytic proteinase complex which is characterized by its ability to cleave peptides with Arg, Phe, Tyr, Leu, and Glu adjacent to the leaving group at neutral or slightly basic pH. The proteasome has an ATP-dependent proteolytic activity.</text>
</comment>
<dbReference type="Pfam" id="PF00227">
    <property type="entry name" value="Proteasome"/>
    <property type="match status" value="1"/>
</dbReference>
<keyword evidence="6 9" id="KW-0647">Proteasome</keyword>
<keyword evidence="2 9" id="KW-0963">Cytoplasm</keyword>
<keyword evidence="5" id="KW-0378">Hydrolase</keyword>
<comment type="catalytic activity">
    <reaction evidence="1">
        <text>Cleavage of peptide bonds with very broad specificity.</text>
        <dbReference type="EC" id="3.4.25.1"/>
    </reaction>
</comment>
<evidence type="ECO:0000256" key="1">
    <source>
        <dbReference type="ARBA" id="ARBA00001198"/>
    </source>
</evidence>
<dbReference type="InterPro" id="IPR016050">
    <property type="entry name" value="Proteasome_bsu_CS"/>
</dbReference>